<keyword evidence="2" id="KW-0808">Transferase</keyword>
<name>A0A1I1USF7_9BACL</name>
<dbReference type="EMBL" id="FOMT01000001">
    <property type="protein sequence ID" value="SFD71743.1"/>
    <property type="molecule type" value="Genomic_DNA"/>
</dbReference>
<sequence>MQRLLAVVGDYYHPESVIAEGLEESLSSWLASGNVSLTYATVDRLAKALQDKPDAVILFKDDKINPADENPIHWLDPDTEQAMLQYVYEGGGWFSWHSGLASYPADGAYISMTRGYFKYHPEQKPVRFEPVVSTAKDSSEHFVIDPSLGFESVEEHYFVYCDELNTNVFMRTFSEDGESIGGWSHPYGQGRVCCLTPAHNLHSLVLGEMKQLVEACIRWCARA</sequence>
<gene>
    <name evidence="2" type="ORF">SAMN05216378_1121</name>
</gene>
<evidence type="ECO:0000313" key="3">
    <source>
        <dbReference type="Proteomes" id="UP000198855"/>
    </source>
</evidence>
<dbReference type="Pfam" id="PF06283">
    <property type="entry name" value="ThuA"/>
    <property type="match status" value="1"/>
</dbReference>
<evidence type="ECO:0000313" key="2">
    <source>
        <dbReference type="EMBL" id="SFD71743.1"/>
    </source>
</evidence>
<feature type="domain" description="ThuA-like" evidence="1">
    <location>
        <begin position="52"/>
        <end position="220"/>
    </location>
</feature>
<evidence type="ECO:0000259" key="1">
    <source>
        <dbReference type="Pfam" id="PF06283"/>
    </source>
</evidence>
<organism evidence="2 3">
    <name type="scientific">Paenibacillus catalpae</name>
    <dbReference type="NCBI Taxonomy" id="1045775"/>
    <lineage>
        <taxon>Bacteria</taxon>
        <taxon>Bacillati</taxon>
        <taxon>Bacillota</taxon>
        <taxon>Bacilli</taxon>
        <taxon>Bacillales</taxon>
        <taxon>Paenibacillaceae</taxon>
        <taxon>Paenibacillus</taxon>
    </lineage>
</organism>
<reference evidence="3" key="1">
    <citation type="submission" date="2016-10" db="EMBL/GenBank/DDBJ databases">
        <authorList>
            <person name="Varghese N."/>
            <person name="Submissions S."/>
        </authorList>
    </citation>
    <scope>NUCLEOTIDE SEQUENCE [LARGE SCALE GENOMIC DNA]</scope>
    <source>
        <strain evidence="3">CGMCC 1.10784</strain>
    </source>
</reference>
<dbReference type="InterPro" id="IPR029010">
    <property type="entry name" value="ThuA-like"/>
</dbReference>
<dbReference type="GO" id="GO:0016740">
    <property type="term" value="F:transferase activity"/>
    <property type="evidence" value="ECO:0007669"/>
    <property type="project" value="UniProtKB-KW"/>
</dbReference>
<accession>A0A1I1USF7</accession>
<dbReference type="Proteomes" id="UP000198855">
    <property type="component" value="Unassembled WGS sequence"/>
</dbReference>
<dbReference type="AlphaFoldDB" id="A0A1I1USF7"/>
<dbReference type="RefSeq" id="WP_091181908.1">
    <property type="nucleotide sequence ID" value="NZ_FOMT01000001.1"/>
</dbReference>
<dbReference type="SUPFAM" id="SSF52317">
    <property type="entry name" value="Class I glutamine amidotransferase-like"/>
    <property type="match status" value="1"/>
</dbReference>
<protein>
    <submittedName>
        <fullName evidence="2">Type 1 glutamine amidotransferase (GATase1)</fullName>
    </submittedName>
</protein>
<keyword evidence="3" id="KW-1185">Reference proteome</keyword>
<keyword evidence="2" id="KW-0315">Glutamine amidotransferase</keyword>
<proteinExistence type="predicted"/>
<dbReference type="InterPro" id="IPR029062">
    <property type="entry name" value="Class_I_gatase-like"/>
</dbReference>
<dbReference type="OrthoDB" id="9812305at2"/>
<dbReference type="STRING" id="1045775.SAMN05216378_1121"/>
<dbReference type="Gene3D" id="3.40.50.880">
    <property type="match status" value="1"/>
</dbReference>